<dbReference type="PRINTS" id="PR00359">
    <property type="entry name" value="BP450"/>
</dbReference>
<dbReference type="InterPro" id="IPR001128">
    <property type="entry name" value="Cyt_P450"/>
</dbReference>
<organism evidence="2 3">
    <name type="scientific">Sinomonas terricola</name>
    <dbReference type="NCBI Taxonomy" id="3110330"/>
    <lineage>
        <taxon>Bacteria</taxon>
        <taxon>Bacillati</taxon>
        <taxon>Actinomycetota</taxon>
        <taxon>Actinomycetes</taxon>
        <taxon>Micrococcales</taxon>
        <taxon>Micrococcaceae</taxon>
        <taxon>Sinomonas</taxon>
    </lineage>
</organism>
<comment type="caution">
    <text evidence="2">The sequence shown here is derived from an EMBL/GenBank/DDBJ whole genome shotgun (WGS) entry which is preliminary data.</text>
</comment>
<reference evidence="2 3" key="1">
    <citation type="submission" date="2023-12" db="EMBL/GenBank/DDBJ databases">
        <title>Sinomonas terricola sp. nov, isolated from litchi orchard soil in Guangdong, PR China.</title>
        <authorList>
            <person name="Jiaxin W."/>
            <person name="Yang Z."/>
            <person name="Honghui Z."/>
        </authorList>
    </citation>
    <scope>NUCLEOTIDE SEQUENCE [LARGE SCALE GENOMIC DNA]</scope>
    <source>
        <strain evidence="2 3">JGH33</strain>
    </source>
</reference>
<dbReference type="EMBL" id="JAYGGQ010000010">
    <property type="protein sequence ID" value="MEA5455822.1"/>
    <property type="molecule type" value="Genomic_DNA"/>
</dbReference>
<dbReference type="InterPro" id="IPR017972">
    <property type="entry name" value="Cyt_P450_CS"/>
</dbReference>
<sequence length="372" mass="39297">MSTFKIVRDPSLVRDVLHRPEDFSPANALVAVTPLTGASLRVLQRARFALPPILASNDSPSHPGIRKVVAGFFTPATVAGIEPRIRELARAAARDAEAALATEGSVDLVPAVAALPPAILMLELLGLDVPAGELAALKAWSRDSLELFWGWPGPERQLELAHSAAEFYGWLRELVRSAVKAPRRSLFAALDEHGLSTPEICSLGYFLLIAGQETTSQLISTVLFRLAEGAGPVAWGDASGGAGRGAPAAREAVRHVLATESSVPTWRRVAVRDTRIGDLAIPAASEILLELTGHHGPNGPGRPTDYALAFGSGVHRCLGAKLAELEAAVVVQETVAALPAVRLADAEPAWLRLLSFEAPLAVRVSRGDAAAR</sequence>
<evidence type="ECO:0000256" key="1">
    <source>
        <dbReference type="ARBA" id="ARBA00010617"/>
    </source>
</evidence>
<dbReference type="PRINTS" id="PR00385">
    <property type="entry name" value="P450"/>
</dbReference>
<dbReference type="Gene3D" id="1.10.630.10">
    <property type="entry name" value="Cytochrome P450"/>
    <property type="match status" value="1"/>
</dbReference>
<dbReference type="PANTHER" id="PTHR46696:SF1">
    <property type="entry name" value="CYTOCHROME P450 YJIB-RELATED"/>
    <property type="match status" value="1"/>
</dbReference>
<accession>A0ABU5T816</accession>
<dbReference type="InterPro" id="IPR036396">
    <property type="entry name" value="Cyt_P450_sf"/>
</dbReference>
<proteinExistence type="inferred from homology"/>
<dbReference type="InterPro" id="IPR002397">
    <property type="entry name" value="Cyt_P450_B"/>
</dbReference>
<keyword evidence="3" id="KW-1185">Reference proteome</keyword>
<dbReference type="RefSeq" id="WP_323279707.1">
    <property type="nucleotide sequence ID" value="NZ_JAYGGQ010000010.1"/>
</dbReference>
<comment type="similarity">
    <text evidence="1">Belongs to the cytochrome P450 family.</text>
</comment>
<evidence type="ECO:0000313" key="3">
    <source>
        <dbReference type="Proteomes" id="UP001304769"/>
    </source>
</evidence>
<dbReference type="PANTHER" id="PTHR46696">
    <property type="entry name" value="P450, PUTATIVE (EUROFUNG)-RELATED"/>
    <property type="match status" value="1"/>
</dbReference>
<evidence type="ECO:0000313" key="2">
    <source>
        <dbReference type="EMBL" id="MEA5455822.1"/>
    </source>
</evidence>
<dbReference type="SUPFAM" id="SSF48264">
    <property type="entry name" value="Cytochrome P450"/>
    <property type="match status" value="1"/>
</dbReference>
<name>A0ABU5T816_9MICC</name>
<gene>
    <name evidence="2" type="ORF">SPF06_13890</name>
</gene>
<dbReference type="Proteomes" id="UP001304769">
    <property type="component" value="Unassembled WGS sequence"/>
</dbReference>
<dbReference type="PROSITE" id="PS00086">
    <property type="entry name" value="CYTOCHROME_P450"/>
    <property type="match status" value="1"/>
</dbReference>
<protein>
    <submittedName>
        <fullName evidence="2">Cytochrome P450</fullName>
    </submittedName>
</protein>